<organism evidence="1 2">
    <name type="scientific">Thiomicrorhabdus sediminis</name>
    <dbReference type="NCBI Taxonomy" id="2580412"/>
    <lineage>
        <taxon>Bacteria</taxon>
        <taxon>Pseudomonadati</taxon>
        <taxon>Pseudomonadota</taxon>
        <taxon>Gammaproteobacteria</taxon>
        <taxon>Thiotrichales</taxon>
        <taxon>Piscirickettsiaceae</taxon>
        <taxon>Thiomicrorhabdus</taxon>
    </lineage>
</organism>
<accession>A0A4V1HHX8</accession>
<sequence>MSYKLEWNDQGVVITFSDILSTKDLIKSNSELIGNSRIETVKYIISDFTHIKGATLDESAVEITKDFAVRANPINPNIRLAIVSDNEEIIKLIESFIHKSKSEIEGADYQHFTHINDAAEWMASLIDPAN</sequence>
<protein>
    <recommendedName>
        <fullName evidence="3">SpoIIAA-like</fullName>
    </recommendedName>
</protein>
<dbReference type="RefSeq" id="WP_138565247.1">
    <property type="nucleotide sequence ID" value="NZ_CP040602.1"/>
</dbReference>
<keyword evidence="2" id="KW-1185">Reference proteome</keyword>
<evidence type="ECO:0008006" key="3">
    <source>
        <dbReference type="Google" id="ProtNLM"/>
    </source>
</evidence>
<dbReference type="OrthoDB" id="6386104at2"/>
<name>A0A4V1HHX8_9GAMM</name>
<evidence type="ECO:0000313" key="2">
    <source>
        <dbReference type="Proteomes" id="UP000304864"/>
    </source>
</evidence>
<dbReference type="KEGG" id="thig:FE785_07970"/>
<dbReference type="Proteomes" id="UP000304864">
    <property type="component" value="Chromosome"/>
</dbReference>
<dbReference type="AlphaFoldDB" id="A0A4V1HHX8"/>
<gene>
    <name evidence="1" type="ORF">FE785_07970</name>
</gene>
<evidence type="ECO:0000313" key="1">
    <source>
        <dbReference type="EMBL" id="QCU90573.1"/>
    </source>
</evidence>
<dbReference type="EMBL" id="CP040602">
    <property type="protein sequence ID" value="QCU90573.1"/>
    <property type="molecule type" value="Genomic_DNA"/>
</dbReference>
<proteinExistence type="predicted"/>
<reference evidence="1 2" key="1">
    <citation type="submission" date="2019-05" db="EMBL/GenBank/DDBJ databases">
        <title>Thiomicrorhabdus sediminis sp. nov, a novel sulfur-oxidizing bacterium isolated from coastal sediment.</title>
        <authorList>
            <person name="Liu X."/>
        </authorList>
    </citation>
    <scope>NUCLEOTIDE SEQUENCE [LARGE SCALE GENOMIC DNA]</scope>
    <source>
        <strain evidence="1 2">G1</strain>
    </source>
</reference>